<keyword evidence="5 6" id="KW-0472">Membrane</keyword>
<evidence type="ECO:0000256" key="4">
    <source>
        <dbReference type="ARBA" id="ARBA00022989"/>
    </source>
</evidence>
<dbReference type="EMBL" id="QUOT01000001">
    <property type="protein sequence ID" value="REL31269.1"/>
    <property type="molecule type" value="Genomic_DNA"/>
</dbReference>
<keyword evidence="2" id="KW-1003">Cell membrane</keyword>
<evidence type="ECO:0000256" key="5">
    <source>
        <dbReference type="ARBA" id="ARBA00023136"/>
    </source>
</evidence>
<gene>
    <name evidence="7" type="ORF">DXX94_11415</name>
</gene>
<keyword evidence="4 6" id="KW-1133">Transmembrane helix</keyword>
<evidence type="ECO:0000313" key="7">
    <source>
        <dbReference type="EMBL" id="REL31269.1"/>
    </source>
</evidence>
<dbReference type="AlphaFoldDB" id="A0A3E0U3C3"/>
<comment type="caution">
    <text evidence="7">The sequence shown here is derived from an EMBL/GenBank/DDBJ whole genome shotgun (WGS) entry which is preliminary data.</text>
</comment>
<organism evidence="7 8">
    <name type="scientific">Thalassotalea euphylliae</name>
    <dbReference type="NCBI Taxonomy" id="1655234"/>
    <lineage>
        <taxon>Bacteria</taxon>
        <taxon>Pseudomonadati</taxon>
        <taxon>Pseudomonadota</taxon>
        <taxon>Gammaproteobacteria</taxon>
        <taxon>Alteromonadales</taxon>
        <taxon>Colwelliaceae</taxon>
        <taxon>Thalassotalea</taxon>
    </lineage>
</organism>
<dbReference type="Pfam" id="PF03899">
    <property type="entry name" value="ATP-synt_I"/>
    <property type="match status" value="1"/>
</dbReference>
<reference evidence="8" key="1">
    <citation type="submission" date="2018-08" db="EMBL/GenBank/DDBJ databases">
        <title>Thalassotalea euphylliae genome.</title>
        <authorList>
            <person name="Summers S."/>
            <person name="Rice S.A."/>
            <person name="Freckelton M.L."/>
            <person name="Nedved B.T."/>
            <person name="Hadfield M.G."/>
        </authorList>
    </citation>
    <scope>NUCLEOTIDE SEQUENCE [LARGE SCALE GENOMIC DNA]</scope>
    <source>
        <strain evidence="8">H3</strain>
    </source>
</reference>
<evidence type="ECO:0000256" key="3">
    <source>
        <dbReference type="ARBA" id="ARBA00022692"/>
    </source>
</evidence>
<feature type="transmembrane region" description="Helical" evidence="6">
    <location>
        <begin position="103"/>
        <end position="122"/>
    </location>
</feature>
<keyword evidence="3 6" id="KW-0812">Transmembrane</keyword>
<accession>A0A3E0U3C3</accession>
<proteinExistence type="predicted"/>
<dbReference type="GO" id="GO:0005886">
    <property type="term" value="C:plasma membrane"/>
    <property type="evidence" value="ECO:0007669"/>
    <property type="project" value="UniProtKB-SubCell"/>
</dbReference>
<feature type="transmembrane region" description="Helical" evidence="6">
    <location>
        <begin position="16"/>
        <end position="36"/>
    </location>
</feature>
<name>A0A3E0U3C3_9GAMM</name>
<protein>
    <submittedName>
        <fullName evidence="7">F0F1 ATP synthase assembly protein I</fullName>
    </submittedName>
</protein>
<dbReference type="RefSeq" id="WP_116015974.1">
    <property type="nucleotide sequence ID" value="NZ_QUOT01000001.1"/>
</dbReference>
<evidence type="ECO:0000256" key="6">
    <source>
        <dbReference type="SAM" id="Phobius"/>
    </source>
</evidence>
<evidence type="ECO:0000313" key="8">
    <source>
        <dbReference type="Proteomes" id="UP000256899"/>
    </source>
</evidence>
<comment type="subcellular location">
    <subcellularLocation>
        <location evidence="1">Cell membrane</location>
        <topology evidence="1">Multi-pass membrane protein</topology>
    </subcellularLocation>
</comment>
<evidence type="ECO:0000256" key="1">
    <source>
        <dbReference type="ARBA" id="ARBA00004651"/>
    </source>
</evidence>
<dbReference type="Proteomes" id="UP000256899">
    <property type="component" value="Unassembled WGS sequence"/>
</dbReference>
<sequence length="130" mass="14259">MNQLVKPGRNLARQQLIFASTLTLISTVLIYFSWGLSHAQSALVGGCIGIIPNFVFALYAFKFAGASAAKQVMDSFFKGAKIKMVLTALLFALSFKFLDLSLAPFFCTYIIAVVSPIVYAALSRFTFNQQ</sequence>
<evidence type="ECO:0000256" key="2">
    <source>
        <dbReference type="ARBA" id="ARBA00022475"/>
    </source>
</evidence>
<feature type="transmembrane region" description="Helical" evidence="6">
    <location>
        <begin position="42"/>
        <end position="61"/>
    </location>
</feature>
<dbReference type="InterPro" id="IPR005598">
    <property type="entry name" value="ATP_synth_I"/>
</dbReference>
<keyword evidence="8" id="KW-1185">Reference proteome</keyword>